<evidence type="ECO:0000256" key="6">
    <source>
        <dbReference type="ARBA" id="ARBA00025111"/>
    </source>
</evidence>
<dbReference type="InterPro" id="IPR012347">
    <property type="entry name" value="Ferritin-like"/>
</dbReference>
<dbReference type="GO" id="GO:0008198">
    <property type="term" value="F:ferrous iron binding"/>
    <property type="evidence" value="ECO:0007669"/>
    <property type="project" value="TreeGrafter"/>
</dbReference>
<dbReference type="Gene3D" id="1.20.1260.10">
    <property type="match status" value="1"/>
</dbReference>
<feature type="domain" description="Ferritin-like diiron" evidence="10">
    <location>
        <begin position="1"/>
        <end position="74"/>
    </location>
</feature>
<dbReference type="Pfam" id="PF00210">
    <property type="entry name" value="Ferritin"/>
    <property type="match status" value="1"/>
</dbReference>
<dbReference type="PANTHER" id="PTHR11431:SF54">
    <property type="entry name" value="FERRITIN"/>
    <property type="match status" value="1"/>
</dbReference>
<dbReference type="InterPro" id="IPR001519">
    <property type="entry name" value="Ferritin"/>
</dbReference>
<evidence type="ECO:0000313" key="12">
    <source>
        <dbReference type="Proteomes" id="UP000437017"/>
    </source>
</evidence>
<evidence type="ECO:0000256" key="1">
    <source>
        <dbReference type="ARBA" id="ARBA00007513"/>
    </source>
</evidence>
<comment type="function">
    <text evidence="9">Stores iron in a soluble, non-toxic, readily available form. Important for iron homeostasis. Iron is taken up in the ferrous form and deposited as ferric hydroxides after oxidation.</text>
</comment>
<comment type="caution">
    <text evidence="11">The sequence shown here is derived from an EMBL/GenBank/DDBJ whole genome shotgun (WGS) entry which is preliminary data.</text>
</comment>
<dbReference type="EMBL" id="SGJD01004189">
    <property type="protein sequence ID" value="KAB0391835.1"/>
    <property type="molecule type" value="Genomic_DNA"/>
</dbReference>
<dbReference type="PANTHER" id="PTHR11431">
    <property type="entry name" value="FERRITIN"/>
    <property type="match status" value="1"/>
</dbReference>
<feature type="binding site" evidence="8">
    <location>
        <position position="56"/>
    </location>
    <ligand>
        <name>Fe cation</name>
        <dbReference type="ChEBI" id="CHEBI:24875"/>
        <label>1</label>
    </ligand>
</feature>
<comment type="similarity">
    <text evidence="1 9">Belongs to the ferritin family.</text>
</comment>
<dbReference type="InterPro" id="IPR009078">
    <property type="entry name" value="Ferritin-like_SF"/>
</dbReference>
<dbReference type="GO" id="GO:0005737">
    <property type="term" value="C:cytoplasm"/>
    <property type="evidence" value="ECO:0007669"/>
    <property type="project" value="TreeGrafter"/>
</dbReference>
<evidence type="ECO:0000256" key="8">
    <source>
        <dbReference type="PIRSR" id="PIRSR601519-1"/>
    </source>
</evidence>
<evidence type="ECO:0000256" key="3">
    <source>
        <dbReference type="ARBA" id="ARBA00022723"/>
    </source>
</evidence>
<dbReference type="GO" id="GO:0008199">
    <property type="term" value="F:ferric iron binding"/>
    <property type="evidence" value="ECO:0007669"/>
    <property type="project" value="InterPro"/>
</dbReference>
<evidence type="ECO:0000259" key="10">
    <source>
        <dbReference type="PROSITE" id="PS50905"/>
    </source>
</evidence>
<sequence length="94" mass="10571">MKRPDRDNWGSGSQALRSALQLEIMLSKVLQDLKTLASENNEAALSDCVGEFLDKQMKDIASLEYHLGCWKELEELAQWETLFEKPAAASGEEI</sequence>
<dbReference type="Proteomes" id="UP000437017">
    <property type="component" value="Unassembled WGS sequence"/>
</dbReference>
<comment type="catalytic activity">
    <reaction evidence="7">
        <text>4 Fe(2+) + O2 + 4 H(+) = 4 Fe(3+) + 2 H2O</text>
        <dbReference type="Rhea" id="RHEA:11148"/>
        <dbReference type="ChEBI" id="CHEBI:15377"/>
        <dbReference type="ChEBI" id="CHEBI:15378"/>
        <dbReference type="ChEBI" id="CHEBI:15379"/>
        <dbReference type="ChEBI" id="CHEBI:29033"/>
        <dbReference type="ChEBI" id="CHEBI:29034"/>
        <dbReference type="EC" id="1.16.3.1"/>
    </reaction>
</comment>
<name>A0A643BW74_BALPH</name>
<reference evidence="11 12" key="1">
    <citation type="journal article" date="2019" name="PLoS ONE">
        <title>Genomic analyses reveal an absence of contemporary introgressive admixture between fin whales and blue whales, despite known hybrids.</title>
        <authorList>
            <person name="Westbury M.V."/>
            <person name="Petersen B."/>
            <person name="Lorenzen E.D."/>
        </authorList>
    </citation>
    <scope>NUCLEOTIDE SEQUENCE [LARGE SCALE GENOMIC DNA]</scope>
    <source>
        <strain evidence="11">FinWhale-01</strain>
    </source>
</reference>
<keyword evidence="5 8" id="KW-0408">Iron</keyword>
<dbReference type="InterPro" id="IPR009040">
    <property type="entry name" value="Ferritin-like_diiron"/>
</dbReference>
<dbReference type="PROSITE" id="PS50905">
    <property type="entry name" value="FERRITIN_LIKE"/>
    <property type="match status" value="1"/>
</dbReference>
<keyword evidence="3 8" id="KW-0479">Metal-binding</keyword>
<organism evidence="11 12">
    <name type="scientific">Balaenoptera physalus</name>
    <name type="common">Fin whale</name>
    <name type="synonym">Balaena physalus</name>
    <dbReference type="NCBI Taxonomy" id="9770"/>
    <lineage>
        <taxon>Eukaryota</taxon>
        <taxon>Metazoa</taxon>
        <taxon>Chordata</taxon>
        <taxon>Craniata</taxon>
        <taxon>Vertebrata</taxon>
        <taxon>Euteleostomi</taxon>
        <taxon>Mammalia</taxon>
        <taxon>Eutheria</taxon>
        <taxon>Laurasiatheria</taxon>
        <taxon>Artiodactyla</taxon>
        <taxon>Whippomorpha</taxon>
        <taxon>Cetacea</taxon>
        <taxon>Mysticeti</taxon>
        <taxon>Balaenopteridae</taxon>
        <taxon>Balaenoptera</taxon>
    </lineage>
</organism>
<evidence type="ECO:0000256" key="7">
    <source>
        <dbReference type="ARBA" id="ARBA00047990"/>
    </source>
</evidence>
<keyword evidence="4" id="KW-0560">Oxidoreductase</keyword>
<keyword evidence="2 9" id="KW-0409">Iron storage</keyword>
<evidence type="ECO:0000256" key="5">
    <source>
        <dbReference type="ARBA" id="ARBA00023004"/>
    </source>
</evidence>
<dbReference type="SUPFAM" id="SSF47240">
    <property type="entry name" value="Ferritin-like"/>
    <property type="match status" value="1"/>
</dbReference>
<accession>A0A643BW74</accession>
<dbReference type="InterPro" id="IPR008331">
    <property type="entry name" value="Ferritin_DPS_dom"/>
</dbReference>
<dbReference type="AlphaFoldDB" id="A0A643BW74"/>
<keyword evidence="12" id="KW-1185">Reference proteome</keyword>
<dbReference type="GO" id="GO:0006879">
    <property type="term" value="P:intracellular iron ion homeostasis"/>
    <property type="evidence" value="ECO:0007669"/>
    <property type="project" value="UniProtKB-KW"/>
</dbReference>
<dbReference type="OrthoDB" id="186462at2759"/>
<protein>
    <recommendedName>
        <fullName evidence="9">Ferritin</fullName>
    </recommendedName>
</protein>
<evidence type="ECO:0000256" key="4">
    <source>
        <dbReference type="ARBA" id="ARBA00023002"/>
    </source>
</evidence>
<dbReference type="GO" id="GO:0004322">
    <property type="term" value="F:ferroxidase activity"/>
    <property type="evidence" value="ECO:0007669"/>
    <property type="project" value="UniProtKB-EC"/>
</dbReference>
<evidence type="ECO:0000313" key="11">
    <source>
        <dbReference type="EMBL" id="KAB0391835.1"/>
    </source>
</evidence>
<dbReference type="GO" id="GO:0006826">
    <property type="term" value="P:iron ion transport"/>
    <property type="evidence" value="ECO:0007669"/>
    <property type="project" value="InterPro"/>
</dbReference>
<feature type="binding site" evidence="8">
    <location>
        <position position="23"/>
    </location>
    <ligand>
        <name>Fe cation</name>
        <dbReference type="ChEBI" id="CHEBI:24875"/>
        <label>1</label>
    </ligand>
</feature>
<comment type="function">
    <text evidence="6">Stores iron in a soluble, non-toxic, readily available form. Important for iron homeostasis. Has ferroxidase activity. Iron is taken up in the ferrous form and deposited as ferric hydroxides after oxidation.</text>
</comment>
<proteinExistence type="inferred from homology"/>
<evidence type="ECO:0000256" key="9">
    <source>
        <dbReference type="RuleBase" id="RU361145"/>
    </source>
</evidence>
<evidence type="ECO:0000256" key="2">
    <source>
        <dbReference type="ARBA" id="ARBA00022434"/>
    </source>
</evidence>
<gene>
    <name evidence="11" type="ORF">E2I00_013821</name>
</gene>